<name>B9LUI6_HALLT</name>
<gene>
    <name evidence="1" type="ordered locus">Hlac_0743</name>
</gene>
<evidence type="ECO:0000313" key="2">
    <source>
        <dbReference type="Proteomes" id="UP000000740"/>
    </source>
</evidence>
<organism evidence="1 2">
    <name type="scientific">Halorubrum lacusprofundi (strain ATCC 49239 / DSM 5036 / JCM 8891 / ACAM 34)</name>
    <dbReference type="NCBI Taxonomy" id="416348"/>
    <lineage>
        <taxon>Archaea</taxon>
        <taxon>Methanobacteriati</taxon>
        <taxon>Methanobacteriota</taxon>
        <taxon>Stenosarchaea group</taxon>
        <taxon>Halobacteria</taxon>
        <taxon>Halobacteriales</taxon>
        <taxon>Haloferacaceae</taxon>
        <taxon>Halorubrum</taxon>
    </lineage>
</organism>
<reference evidence="1 2" key="1">
    <citation type="journal article" date="2016" name="Stand. Genomic Sci.">
        <title>Complete genome sequence of the Antarctic Halorubrum lacusprofundi type strain ACAM 34.</title>
        <authorList>
            <person name="Anderson I.J."/>
            <person name="DasSarma P."/>
            <person name="Lucas S."/>
            <person name="Copeland A."/>
            <person name="Lapidus A."/>
            <person name="Del Rio T.G."/>
            <person name="Tice H."/>
            <person name="Dalin E."/>
            <person name="Bruce D.C."/>
            <person name="Goodwin L."/>
            <person name="Pitluck S."/>
            <person name="Sims D."/>
            <person name="Brettin T.S."/>
            <person name="Detter J.C."/>
            <person name="Han C.S."/>
            <person name="Larimer F."/>
            <person name="Hauser L."/>
            <person name="Land M."/>
            <person name="Ivanova N."/>
            <person name="Richardson P."/>
            <person name="Cavicchioli R."/>
            <person name="DasSarma S."/>
            <person name="Woese C.R."/>
            <person name="Kyrpides N.C."/>
        </authorList>
    </citation>
    <scope>NUCLEOTIDE SEQUENCE [LARGE SCALE GENOMIC DNA]</scope>
    <source>
        <strain evidence="2">ATCC 49239 / DSM 5036 / JCM 8891 / ACAM 34</strain>
    </source>
</reference>
<dbReference type="RefSeq" id="WP_012659973.1">
    <property type="nucleotide sequence ID" value="NC_012029.1"/>
</dbReference>
<dbReference type="AlphaFoldDB" id="B9LUI6"/>
<dbReference type="KEGG" id="hla:Hlac_0743"/>
<dbReference type="EMBL" id="CP001365">
    <property type="protein sequence ID" value="ACM56343.1"/>
    <property type="molecule type" value="Genomic_DNA"/>
</dbReference>
<proteinExistence type="predicted"/>
<protein>
    <submittedName>
        <fullName evidence="1">Uncharacterized protein</fullName>
    </submittedName>
</protein>
<dbReference type="Proteomes" id="UP000000740">
    <property type="component" value="Chromosome 1"/>
</dbReference>
<sequence length="68" mass="7250">MNDADRASDDQRDGVIAQVDSKGVCENCGHHAYVVSHGHESLDGGSVSRGDDEVRCELTSYGGEVRAE</sequence>
<accession>B9LUI6</accession>
<dbReference type="HOGENOM" id="CLU_2783923_0_0_2"/>
<evidence type="ECO:0000313" key="1">
    <source>
        <dbReference type="EMBL" id="ACM56343.1"/>
    </source>
</evidence>
<keyword evidence="2" id="KW-1185">Reference proteome</keyword>
<dbReference type="GeneID" id="7400217"/>